<evidence type="ECO:0000313" key="2">
    <source>
        <dbReference type="Proteomes" id="UP000245845"/>
    </source>
</evidence>
<protein>
    <recommendedName>
        <fullName evidence="3">Six-hairpin glycosidase</fullName>
    </recommendedName>
</protein>
<dbReference type="InterPro" id="IPR008928">
    <property type="entry name" value="6-hairpin_glycosidase_sf"/>
</dbReference>
<proteinExistence type="predicted"/>
<evidence type="ECO:0000313" key="1">
    <source>
        <dbReference type="EMBL" id="PWJ32473.1"/>
    </source>
</evidence>
<accession>A0A2Y9BDE9</accession>
<dbReference type="AlphaFoldDB" id="A0A2Y9BDE9"/>
<dbReference type="Proteomes" id="UP000245845">
    <property type="component" value="Unassembled WGS sequence"/>
</dbReference>
<keyword evidence="2" id="KW-1185">Reference proteome</keyword>
<name>A0A2Y9BDE9_9FIRM</name>
<dbReference type="SUPFAM" id="SSF48208">
    <property type="entry name" value="Six-hairpin glycosidases"/>
    <property type="match status" value="1"/>
</dbReference>
<reference evidence="1 2" key="1">
    <citation type="submission" date="2018-05" db="EMBL/GenBank/DDBJ databases">
        <title>The Hungate 1000. A catalogue of reference genomes from the rumen microbiome.</title>
        <authorList>
            <person name="Kelly W."/>
        </authorList>
    </citation>
    <scope>NUCLEOTIDE SEQUENCE [LARGE SCALE GENOMIC DNA]</scope>
    <source>
        <strain evidence="1 2">NLAE-zl-C242</strain>
    </source>
</reference>
<gene>
    <name evidence="1" type="ORF">A8806_101764</name>
</gene>
<dbReference type="Gene3D" id="1.50.10.20">
    <property type="match status" value="1"/>
</dbReference>
<evidence type="ECO:0008006" key="3">
    <source>
        <dbReference type="Google" id="ProtNLM"/>
    </source>
</evidence>
<dbReference type="EMBL" id="QGDL01000001">
    <property type="protein sequence ID" value="PWJ32473.1"/>
    <property type="molecule type" value="Genomic_DNA"/>
</dbReference>
<comment type="caution">
    <text evidence="1">The sequence shown here is derived from an EMBL/GenBank/DDBJ whole genome shotgun (WGS) entry which is preliminary data.</text>
</comment>
<dbReference type="GO" id="GO:0005975">
    <property type="term" value="P:carbohydrate metabolic process"/>
    <property type="evidence" value="ECO:0007669"/>
    <property type="project" value="InterPro"/>
</dbReference>
<organism evidence="1 2">
    <name type="scientific">Faecalicatena orotica</name>
    <dbReference type="NCBI Taxonomy" id="1544"/>
    <lineage>
        <taxon>Bacteria</taxon>
        <taxon>Bacillati</taxon>
        <taxon>Bacillota</taxon>
        <taxon>Clostridia</taxon>
        <taxon>Lachnospirales</taxon>
        <taxon>Lachnospiraceae</taxon>
        <taxon>Faecalicatena</taxon>
    </lineage>
</organism>
<sequence length="628" mass="73717">MTSLSHNEDKDQMNWIEGKRLWGEVVCPAAIHVEIKREFTKDGNLRESFQFTNNTSFPVFLEKTDLGIYTTFNDNYQEASECLEKRCHTHIFCGEEASYVMALRMSGRGPHLGMKFLKGSVLSYSVERNLEQRSNDRGDFILHPHIAKLEPEAGIEIQRELFWFETKEEFYEELLRTQGFPVVFPDQCTYFKGESMRFKIAIRDTGKKEAVRLQYNGMNIPYRAEVKDGIRWISAYLLADREGEYRIDIQAEGKKTFLCLYCCAVLDKMAERRCRFLALKQQMHDVSSHLDGAYLIYDREEDSIYYSHQDDHNGGRERLAMGSIMAFWQRLHPDGELKKSLEKYERYVYRELYDREKGTVYNDICHNLEWNRLYNYPWMAQFQLELYKLKGEGEYLMDAYKVMEQYYMQGGISFYGIGIPVTELYKELEGAGMGSEAGRILSFAERHADNVLQNGVHYPESEVAYEQSIVAPAVSILLQGYEITRNTAYLDEAKRQLKVLSLFNGRQPDYHLFENAIRHWDGFWFGKYRRYGDTFPHYWSVLTGVEYIRYEILTGDSRYRKRAAASIRGCLNLFFPDGFASSAMVFPEKINGEAGHYYDPWANDQDWALYYALKYRSFLEDISFDLEK</sequence>